<protein>
    <recommendedName>
        <fullName evidence="4">MOS2</fullName>
    </recommendedName>
</protein>
<evidence type="ECO:0008006" key="4">
    <source>
        <dbReference type="Google" id="ProtNLM"/>
    </source>
</evidence>
<dbReference type="EMBL" id="CAJGYO010000002">
    <property type="protein sequence ID" value="CAD6210452.1"/>
    <property type="molecule type" value="Genomic_DNA"/>
</dbReference>
<dbReference type="Proteomes" id="UP000604825">
    <property type="component" value="Unassembled WGS sequence"/>
</dbReference>
<dbReference type="Pfam" id="PF25088">
    <property type="entry name" value="GPKOW_C"/>
    <property type="match status" value="1"/>
</dbReference>
<evidence type="ECO:0000313" key="2">
    <source>
        <dbReference type="EMBL" id="CAD6210452.1"/>
    </source>
</evidence>
<keyword evidence="3" id="KW-1185">Reference proteome</keyword>
<gene>
    <name evidence="2" type="ORF">NCGR_LOCUS6539</name>
</gene>
<dbReference type="GO" id="GO:0005681">
    <property type="term" value="C:spliceosomal complex"/>
    <property type="evidence" value="ECO:0007669"/>
    <property type="project" value="TreeGrafter"/>
</dbReference>
<dbReference type="GO" id="GO:0000398">
    <property type="term" value="P:mRNA splicing, via spliceosome"/>
    <property type="evidence" value="ECO:0007669"/>
    <property type="project" value="InterPro"/>
</dbReference>
<dbReference type="PANTHER" id="PTHR15818">
    <property type="entry name" value="G PATCH AND KOW-CONTAINING"/>
    <property type="match status" value="1"/>
</dbReference>
<name>A0A811MNJ2_9POAL</name>
<dbReference type="Gene3D" id="2.30.30.140">
    <property type="match status" value="1"/>
</dbReference>
<dbReference type="AlphaFoldDB" id="A0A811MNJ2"/>
<comment type="caution">
    <text evidence="2">The sequence shown here is derived from an EMBL/GenBank/DDBJ whole genome shotgun (WGS) entry which is preliminary data.</text>
</comment>
<feature type="compositionally biased region" description="Basic residues" evidence="1">
    <location>
        <begin position="154"/>
        <end position="163"/>
    </location>
</feature>
<evidence type="ECO:0000313" key="3">
    <source>
        <dbReference type="Proteomes" id="UP000604825"/>
    </source>
</evidence>
<evidence type="ECO:0000256" key="1">
    <source>
        <dbReference type="SAM" id="MobiDB-lite"/>
    </source>
</evidence>
<proteinExistence type="predicted"/>
<feature type="region of interest" description="Disordered" evidence="1">
    <location>
        <begin position="121"/>
        <end position="164"/>
    </location>
</feature>
<dbReference type="OrthoDB" id="5577072at2759"/>
<reference evidence="2" key="1">
    <citation type="submission" date="2020-10" db="EMBL/GenBank/DDBJ databases">
        <authorList>
            <person name="Han B."/>
            <person name="Lu T."/>
            <person name="Zhao Q."/>
            <person name="Huang X."/>
            <person name="Zhao Y."/>
        </authorList>
    </citation>
    <scope>NUCLEOTIDE SEQUENCE</scope>
</reference>
<dbReference type="InterPro" id="IPR045166">
    <property type="entry name" value="Spp2-like"/>
</dbReference>
<accession>A0A811MNJ2</accession>
<organism evidence="2 3">
    <name type="scientific">Miscanthus lutarioriparius</name>
    <dbReference type="NCBI Taxonomy" id="422564"/>
    <lineage>
        <taxon>Eukaryota</taxon>
        <taxon>Viridiplantae</taxon>
        <taxon>Streptophyta</taxon>
        <taxon>Embryophyta</taxon>
        <taxon>Tracheophyta</taxon>
        <taxon>Spermatophyta</taxon>
        <taxon>Magnoliopsida</taxon>
        <taxon>Liliopsida</taxon>
        <taxon>Poales</taxon>
        <taxon>Poaceae</taxon>
        <taxon>PACMAD clade</taxon>
        <taxon>Panicoideae</taxon>
        <taxon>Andropogonodae</taxon>
        <taxon>Andropogoneae</taxon>
        <taxon>Saccharinae</taxon>
        <taxon>Miscanthus</taxon>
    </lineage>
</organism>
<sequence>MGEEKKQLSISIVCKRRPHKTSSLFAAIDDAPSSAPAPAPARHLAAFVVDTATSTAAADPSSSTHYGLTRLDAADASDRGTDEFSDMPVEGFGAAILAGYGLIVTKGEDTKVAHRGARHRLGYNPSEPDKDCRWSGGKRSRTEEACQEEDRDARRKRPCGGKRSRTEAWEELRDGRGSSKVRWLQSHIRVRVASEELGKRLYLTKGKVVDVVSPTTCDVVMDDGLRLVQGVGQDMLETVLPRTNGLVLVLYGEHRGVRGRLVVKNAEEEVGLVEDVETEGVIRVGYDQMAEFTGDLE</sequence>
<dbReference type="PANTHER" id="PTHR15818:SF3">
    <property type="entry name" value="KOW DOMAIN-CONTAINING PROTEIN"/>
    <property type="match status" value="1"/>
</dbReference>